<dbReference type="InterPro" id="IPR050264">
    <property type="entry name" value="Bact_CCA-adding_enz_type3_sf"/>
</dbReference>
<feature type="region of interest" description="Disordered" evidence="9">
    <location>
        <begin position="62"/>
        <end position="89"/>
    </location>
</feature>
<keyword evidence="5" id="KW-0548">Nucleotidyltransferase</keyword>
<comment type="similarity">
    <text evidence="2 8">Belongs to the tRNA nucleotidyltransferase/poly(A) polymerase family.</text>
</comment>
<evidence type="ECO:0000256" key="6">
    <source>
        <dbReference type="ARBA" id="ARBA00022723"/>
    </source>
</evidence>
<sequence>MVSVGVAGRTWDYAELGIWHLGMVSLSPCMAAWASPWRTHAAWSLVSTVAGGQGQVLLNSKHTQWSSGSKGQEGSGNSPARMHGHAMHCSADSAAHAGLRGSRAYSGMAAASQAQQASAHQPGSSSRPPLHNLVPSSSETMAITCNQNSGIALAVKQFTLERYKLPHFSATSAAAKSDPQLQAAIEIISRLKQAGHSAYIAGGWVRDAMLGKPPNDVDIATSASITEDLPRLFSERGVRTLQRSTARITWASGLTVEVAQLRGFVRTPTLESAYLDACLRDFTINALLYDPLTGEVLDFVGGGRDLANRVLRLPPHHLSNTPSTVVGDDPLRVLRAIRFALGLGLHIHPDTEAALAAHAPRLPLLGKQLSGPNVPTSAGLSARRVVRELSKLCSLEMRGTQSPPGPEGLVPQGFALATRWGAMAAMVPMAFARYQPTPAEVLEVQGALPLGTPLEMRLAALVNPWAEGGTDALREMAGYMQPQAASTAGRGLSTAPSWGEAQCVSDARLLVNTLTRVYDELERRLASEGLAMPADLQQEAQLVASTCEMVRNEQGQMPLRDQLVHLLSTPHAQALQAWLLAWLPGGPRDYTPLTELPHSQGAGAASSSTGKVSRSPRATVAAHLSAMRVRWGSTIIEESRRQLLPKSAGGVAGLHRPGAGR</sequence>
<gene>
    <name evidence="11" type="ORF">CLEI1391_LOCUS11835</name>
</gene>
<evidence type="ECO:0000256" key="3">
    <source>
        <dbReference type="ARBA" id="ARBA00022679"/>
    </source>
</evidence>
<dbReference type="EMBL" id="HBFB01021020">
    <property type="protein sequence ID" value="CAD8684533.1"/>
    <property type="molecule type" value="Transcribed_RNA"/>
</dbReference>
<dbReference type="InterPro" id="IPR002646">
    <property type="entry name" value="PolA_pol_head_dom"/>
</dbReference>
<comment type="cofactor">
    <cofactor evidence="1">
        <name>Mg(2+)</name>
        <dbReference type="ChEBI" id="CHEBI:18420"/>
    </cofactor>
</comment>
<dbReference type="AlphaFoldDB" id="A0A7S0RQF6"/>
<organism evidence="11">
    <name type="scientific">Chlamydomonas leiostraca</name>
    <dbReference type="NCBI Taxonomy" id="1034604"/>
    <lineage>
        <taxon>Eukaryota</taxon>
        <taxon>Viridiplantae</taxon>
        <taxon>Chlorophyta</taxon>
        <taxon>core chlorophytes</taxon>
        <taxon>Chlorophyceae</taxon>
        <taxon>CS clade</taxon>
        <taxon>Chlamydomonadales</taxon>
        <taxon>Chlamydomonadaceae</taxon>
        <taxon>Chlamydomonas</taxon>
    </lineage>
</organism>
<dbReference type="PANTHER" id="PTHR46173">
    <property type="entry name" value="CCA TRNA NUCLEOTIDYLTRANSFERASE 1, MITOCHONDRIAL"/>
    <property type="match status" value="1"/>
</dbReference>
<dbReference type="Gene3D" id="3.30.460.10">
    <property type="entry name" value="Beta Polymerase, domain 2"/>
    <property type="match status" value="1"/>
</dbReference>
<dbReference type="Pfam" id="PF01743">
    <property type="entry name" value="PolyA_pol"/>
    <property type="match status" value="1"/>
</dbReference>
<evidence type="ECO:0000256" key="2">
    <source>
        <dbReference type="ARBA" id="ARBA00007265"/>
    </source>
</evidence>
<accession>A0A7S0RQF6</accession>
<evidence type="ECO:0000313" key="11">
    <source>
        <dbReference type="EMBL" id="CAD8684533.1"/>
    </source>
</evidence>
<name>A0A7S0RQF6_9CHLO</name>
<feature type="compositionally biased region" description="Low complexity" evidence="9">
    <location>
        <begin position="110"/>
        <end position="126"/>
    </location>
</feature>
<dbReference type="GO" id="GO:0001680">
    <property type="term" value="P:tRNA 3'-terminal CCA addition"/>
    <property type="evidence" value="ECO:0007669"/>
    <property type="project" value="UniProtKB-ARBA"/>
</dbReference>
<feature type="region of interest" description="Disordered" evidence="9">
    <location>
        <begin position="110"/>
        <end position="135"/>
    </location>
</feature>
<evidence type="ECO:0000256" key="7">
    <source>
        <dbReference type="ARBA" id="ARBA00022842"/>
    </source>
</evidence>
<keyword evidence="3 8" id="KW-0808">Transferase</keyword>
<feature type="domain" description="Poly A polymerase head" evidence="10">
    <location>
        <begin position="198"/>
        <end position="312"/>
    </location>
</feature>
<keyword evidence="8" id="KW-0694">RNA-binding</keyword>
<keyword evidence="7" id="KW-0460">Magnesium</keyword>
<evidence type="ECO:0000256" key="4">
    <source>
        <dbReference type="ARBA" id="ARBA00022694"/>
    </source>
</evidence>
<dbReference type="GO" id="GO:0000049">
    <property type="term" value="F:tRNA binding"/>
    <property type="evidence" value="ECO:0007669"/>
    <property type="project" value="TreeGrafter"/>
</dbReference>
<feature type="compositionally biased region" description="Polar residues" evidence="9">
    <location>
        <begin position="62"/>
        <end position="78"/>
    </location>
</feature>
<dbReference type="GO" id="GO:0046872">
    <property type="term" value="F:metal ion binding"/>
    <property type="evidence" value="ECO:0007669"/>
    <property type="project" value="UniProtKB-KW"/>
</dbReference>
<keyword evidence="4" id="KW-0819">tRNA processing</keyword>
<evidence type="ECO:0000256" key="8">
    <source>
        <dbReference type="RuleBase" id="RU003953"/>
    </source>
</evidence>
<feature type="compositionally biased region" description="Low complexity" evidence="9">
    <location>
        <begin position="601"/>
        <end position="610"/>
    </location>
</feature>
<protein>
    <recommendedName>
        <fullName evidence="10">Poly A polymerase head domain-containing protein</fullName>
    </recommendedName>
</protein>
<dbReference type="SUPFAM" id="SSF81891">
    <property type="entry name" value="Poly A polymerase C-terminal region-like"/>
    <property type="match status" value="1"/>
</dbReference>
<dbReference type="PANTHER" id="PTHR46173:SF1">
    <property type="entry name" value="CCA TRNA NUCLEOTIDYLTRANSFERASE 1, MITOCHONDRIAL"/>
    <property type="match status" value="1"/>
</dbReference>
<feature type="region of interest" description="Disordered" evidence="9">
    <location>
        <begin position="593"/>
        <end position="617"/>
    </location>
</feature>
<keyword evidence="6" id="KW-0479">Metal-binding</keyword>
<reference evidence="11" key="1">
    <citation type="submission" date="2021-01" db="EMBL/GenBank/DDBJ databases">
        <authorList>
            <person name="Corre E."/>
            <person name="Pelletier E."/>
            <person name="Niang G."/>
            <person name="Scheremetjew M."/>
            <person name="Finn R."/>
            <person name="Kale V."/>
            <person name="Holt S."/>
            <person name="Cochrane G."/>
            <person name="Meng A."/>
            <person name="Brown T."/>
            <person name="Cohen L."/>
        </authorList>
    </citation>
    <scope>NUCLEOTIDE SEQUENCE</scope>
    <source>
        <strain evidence="11">SAG 11-49</strain>
    </source>
</reference>
<dbReference type="SUPFAM" id="SSF81301">
    <property type="entry name" value="Nucleotidyltransferase"/>
    <property type="match status" value="1"/>
</dbReference>
<evidence type="ECO:0000259" key="10">
    <source>
        <dbReference type="Pfam" id="PF01743"/>
    </source>
</evidence>
<evidence type="ECO:0000256" key="9">
    <source>
        <dbReference type="SAM" id="MobiDB-lite"/>
    </source>
</evidence>
<dbReference type="GO" id="GO:0016779">
    <property type="term" value="F:nucleotidyltransferase activity"/>
    <property type="evidence" value="ECO:0007669"/>
    <property type="project" value="UniProtKB-KW"/>
</dbReference>
<dbReference type="CDD" id="cd05398">
    <property type="entry name" value="NT_ClassII-CCAase"/>
    <property type="match status" value="1"/>
</dbReference>
<evidence type="ECO:0000256" key="5">
    <source>
        <dbReference type="ARBA" id="ARBA00022695"/>
    </source>
</evidence>
<dbReference type="Gene3D" id="1.10.3090.10">
    <property type="entry name" value="cca-adding enzyme, domain 2"/>
    <property type="match status" value="1"/>
</dbReference>
<evidence type="ECO:0000256" key="1">
    <source>
        <dbReference type="ARBA" id="ARBA00001946"/>
    </source>
</evidence>
<proteinExistence type="inferred from homology"/>
<dbReference type="InterPro" id="IPR043519">
    <property type="entry name" value="NT_sf"/>
</dbReference>